<organism evidence="3 4">
    <name type="scientific">Edaphochlamys debaryana</name>
    <dbReference type="NCBI Taxonomy" id="47281"/>
    <lineage>
        <taxon>Eukaryota</taxon>
        <taxon>Viridiplantae</taxon>
        <taxon>Chlorophyta</taxon>
        <taxon>core chlorophytes</taxon>
        <taxon>Chlorophyceae</taxon>
        <taxon>CS clade</taxon>
        <taxon>Chlamydomonadales</taxon>
        <taxon>Chlamydomonadales incertae sedis</taxon>
        <taxon>Edaphochlamys</taxon>
    </lineage>
</organism>
<evidence type="ECO:0000313" key="3">
    <source>
        <dbReference type="EMBL" id="KAG2484317.1"/>
    </source>
</evidence>
<keyword evidence="4" id="KW-1185">Reference proteome</keyword>
<evidence type="ECO:0000313" key="4">
    <source>
        <dbReference type="Proteomes" id="UP000612055"/>
    </source>
</evidence>
<evidence type="ECO:0000259" key="2">
    <source>
        <dbReference type="Pfam" id="PF13369"/>
    </source>
</evidence>
<dbReference type="PANTHER" id="PTHR31350">
    <property type="entry name" value="SI:DKEY-261L7.2"/>
    <property type="match status" value="1"/>
</dbReference>
<feature type="domain" description="Protein SirB1 N-terminal" evidence="2">
    <location>
        <begin position="230"/>
        <end position="354"/>
    </location>
</feature>
<accession>A0A836BPU5</accession>
<sequence>MSAVAVQLFRSLLKARRTFGAAHIPFVGIVGFDIPPALDVQPQLATAVRGTPGSRAGAPLSAADGFRALRAVQQQLAVLRDTEEETREALRCWSQLCHTWAARLAAQGSPAVHAAAGSPAWAGASAPSSLPPLHRSLQQLSAAMEEGALLVERLYDANHLSLEDFDELDEPTVSGPAGPAGPGAGPEAAQAGPGPEEVQPSVEEAYGRLYGGMYDRLPAHLHSDHAAAARQQLDELAAAVAAAHPGLFPAAGTRGRGGGSAGTGGAQRQGHGSPAHPLEGSELLRAQLEAISQELFQVHKFKYAPVEWVYDGVAPALLPYVLRRRRGVPLSLAVLYAGVARRLGVAAVPVRAAGAALNVAEGPALLQDLPPEVAVRQAGRALAVTPSIDDWLVATLPAPAPLAAAAAAPEPATAAPAAGAQAAGQGAEAVSESRAAAAGQAAEAGELWVDVGRRGRVMSPAEARQRYVDLPPGPLAAMLPPSPVPLWAATARLVQTAHMRRGESDLVAYWLVQVLSLDHTAPEWAVMLPQGS</sequence>
<comment type="caution">
    <text evidence="3">The sequence shown here is derived from an EMBL/GenBank/DDBJ whole genome shotgun (WGS) entry which is preliminary data.</text>
</comment>
<feature type="region of interest" description="Disordered" evidence="1">
    <location>
        <begin position="249"/>
        <end position="278"/>
    </location>
</feature>
<reference evidence="3" key="1">
    <citation type="journal article" date="2020" name="bioRxiv">
        <title>Comparative genomics of Chlamydomonas.</title>
        <authorList>
            <person name="Craig R.J."/>
            <person name="Hasan A.R."/>
            <person name="Ness R.W."/>
            <person name="Keightley P.D."/>
        </authorList>
    </citation>
    <scope>NUCLEOTIDE SEQUENCE</scope>
    <source>
        <strain evidence="3">CCAP 11/70</strain>
    </source>
</reference>
<proteinExistence type="predicted"/>
<name>A0A836BPU5_9CHLO</name>
<feature type="compositionally biased region" description="Low complexity" evidence="1">
    <location>
        <begin position="185"/>
        <end position="197"/>
    </location>
</feature>
<feature type="compositionally biased region" description="Gly residues" evidence="1">
    <location>
        <begin position="254"/>
        <end position="267"/>
    </location>
</feature>
<feature type="region of interest" description="Disordered" evidence="1">
    <location>
        <begin position="168"/>
        <end position="199"/>
    </location>
</feature>
<dbReference type="Proteomes" id="UP000612055">
    <property type="component" value="Unassembled WGS sequence"/>
</dbReference>
<dbReference type="OrthoDB" id="28868at2759"/>
<dbReference type="PANTHER" id="PTHR31350:SF29">
    <property type="entry name" value="PROTEIN SIRB1 N-TERMINAL DOMAIN-CONTAINING PROTEIN"/>
    <property type="match status" value="1"/>
</dbReference>
<dbReference type="InterPro" id="IPR032698">
    <property type="entry name" value="SirB1_N"/>
</dbReference>
<dbReference type="EMBL" id="JAEHOE010000152">
    <property type="protein sequence ID" value="KAG2484317.1"/>
    <property type="molecule type" value="Genomic_DNA"/>
</dbReference>
<protein>
    <recommendedName>
        <fullName evidence="2">Protein SirB1 N-terminal domain-containing protein</fullName>
    </recommendedName>
</protein>
<dbReference type="Pfam" id="PF13369">
    <property type="entry name" value="Transglut_core2"/>
    <property type="match status" value="1"/>
</dbReference>
<evidence type="ECO:0000256" key="1">
    <source>
        <dbReference type="SAM" id="MobiDB-lite"/>
    </source>
</evidence>
<dbReference type="AlphaFoldDB" id="A0A836BPU5"/>
<gene>
    <name evidence="3" type="ORF">HYH03_016859</name>
</gene>